<evidence type="ECO:0000256" key="9">
    <source>
        <dbReference type="ARBA" id="ARBA00023136"/>
    </source>
</evidence>
<keyword evidence="7 11" id="KW-0560">Oxidoreductase</keyword>
<evidence type="ECO:0000256" key="10">
    <source>
        <dbReference type="ARBA" id="ARBA00052530"/>
    </source>
</evidence>
<dbReference type="GO" id="GO:0005777">
    <property type="term" value="C:peroxisome"/>
    <property type="evidence" value="ECO:0007669"/>
    <property type="project" value="TreeGrafter"/>
</dbReference>
<dbReference type="FunFam" id="3.40.50.720:FF:000143">
    <property type="entry name" value="Fatty acyl-CoA reductase"/>
    <property type="match status" value="1"/>
</dbReference>
<organism evidence="14 15">
    <name type="scientific">Drosophila willistoni</name>
    <name type="common">Fruit fly</name>
    <dbReference type="NCBI Taxonomy" id="7260"/>
    <lineage>
        <taxon>Eukaryota</taxon>
        <taxon>Metazoa</taxon>
        <taxon>Ecdysozoa</taxon>
        <taxon>Arthropoda</taxon>
        <taxon>Hexapoda</taxon>
        <taxon>Insecta</taxon>
        <taxon>Pterygota</taxon>
        <taxon>Neoptera</taxon>
        <taxon>Endopterygota</taxon>
        <taxon>Diptera</taxon>
        <taxon>Brachycera</taxon>
        <taxon>Muscomorpha</taxon>
        <taxon>Ephydroidea</taxon>
        <taxon>Drosophilidae</taxon>
        <taxon>Drosophila</taxon>
        <taxon>Sophophora</taxon>
    </lineage>
</organism>
<evidence type="ECO:0000256" key="8">
    <source>
        <dbReference type="ARBA" id="ARBA00023098"/>
    </source>
</evidence>
<dbReference type="Gene3D" id="3.40.50.720">
    <property type="entry name" value="NAD(P)-binding Rossmann-like Domain"/>
    <property type="match status" value="1"/>
</dbReference>
<dbReference type="InterPro" id="IPR036291">
    <property type="entry name" value="NAD(P)-bd_dom_sf"/>
</dbReference>
<evidence type="ECO:0000313" key="15">
    <source>
        <dbReference type="Proteomes" id="UP000007798"/>
    </source>
</evidence>
<keyword evidence="3 11" id="KW-0444">Lipid biosynthesis</keyword>
<comment type="similarity">
    <text evidence="2 11">Belongs to the fatty acyl-CoA reductase family.</text>
</comment>
<evidence type="ECO:0000256" key="4">
    <source>
        <dbReference type="ARBA" id="ARBA00022692"/>
    </source>
</evidence>
<comment type="function">
    <text evidence="11">Catalyzes the reduction of fatty acyl-CoA to fatty alcohols.</text>
</comment>
<dbReference type="AlphaFoldDB" id="B4NF40"/>
<protein>
    <recommendedName>
        <fullName evidence="11">Fatty acyl-CoA reductase</fullName>
        <ecNumber evidence="11">1.2.1.84</ecNumber>
    </recommendedName>
</protein>
<evidence type="ECO:0000313" key="14">
    <source>
        <dbReference type="EMBL" id="EDW83415.1"/>
    </source>
</evidence>
<evidence type="ECO:0000259" key="12">
    <source>
        <dbReference type="Pfam" id="PF03015"/>
    </source>
</evidence>
<accession>B4NF40</accession>
<name>B4NF40_DROWI</name>
<sequence>MESEIQKFYRNKTVFITGGSGFLGKVIIEKLLRTTAVSRIYMMIRTKRGKSMEERFESWRKDSIFKTLLSSRPHALDILTPIAGDCQDMDLGISDANLQLLKDKVQIVLHGAATVRFNEPLHVALAINTRGTYLMLQLAKKMRQLVAFVHISTAFSNCMTGTIDEEFHPEELNCDSKKVLQLSEQISEELLDKLAPTLSEKFPNTYTYSKALAEDVVLREAGNLPICIFRPGVIIATAKEPVSGWIDNLYGPIAITYGVAYGVLRLALLDTKAHCPTVPVDFCANVALSSAWKVVKETRSTIQAQCQKPPTIYNYASSPENVLTYGDFRDLAMIHGAKYPVTKMLWYPFLHCISTIWLFPLAAFFYHTLPGHLVDLGLRVMGKKPRLVKAYKKIHKNIIALGPFALKTWDFDMNNLNQLWQDMSPEDQIIYNFDIQKLDWNEYFNHALRGMRLYLGKETPTEDSYNVGRKLLQRFYVLHLFVQFLLCCAGGSIIWFLFGFLASFF</sequence>
<dbReference type="CDD" id="cd05236">
    <property type="entry name" value="FAR-N_SDR_e"/>
    <property type="match status" value="1"/>
</dbReference>
<gene>
    <name evidence="14" type="primary">Dwil\GK22328</name>
    <name evidence="14" type="ORF">Dwil_GK22328</name>
</gene>
<dbReference type="Pfam" id="PF03015">
    <property type="entry name" value="Sterile"/>
    <property type="match status" value="1"/>
</dbReference>
<proteinExistence type="inferred from homology"/>
<dbReference type="EMBL" id="CH964251">
    <property type="protein sequence ID" value="EDW83415.1"/>
    <property type="molecule type" value="Genomic_DNA"/>
</dbReference>
<dbReference type="FunCoup" id="B4NF40">
    <property type="interactions" value="126"/>
</dbReference>
<keyword evidence="6 11" id="KW-1133">Transmembrane helix</keyword>
<keyword evidence="5 11" id="KW-0521">NADP</keyword>
<dbReference type="CDD" id="cd09071">
    <property type="entry name" value="FAR_C"/>
    <property type="match status" value="1"/>
</dbReference>
<dbReference type="GO" id="GO:0035336">
    <property type="term" value="P:long-chain fatty-acyl-CoA metabolic process"/>
    <property type="evidence" value="ECO:0007669"/>
    <property type="project" value="TreeGrafter"/>
</dbReference>
<keyword evidence="9 11" id="KW-0472">Membrane</keyword>
<keyword evidence="8 11" id="KW-0443">Lipid metabolism</keyword>
<dbReference type="EC" id="1.2.1.84" evidence="11"/>
<dbReference type="Pfam" id="PF07993">
    <property type="entry name" value="NAD_binding_4"/>
    <property type="match status" value="1"/>
</dbReference>
<evidence type="ECO:0000256" key="1">
    <source>
        <dbReference type="ARBA" id="ARBA00004141"/>
    </source>
</evidence>
<dbReference type="GO" id="GO:0102965">
    <property type="term" value="F:alcohol-forming long-chain fatty acyl-CoA reductase activity"/>
    <property type="evidence" value="ECO:0007669"/>
    <property type="project" value="UniProtKB-EC"/>
</dbReference>
<dbReference type="KEGG" id="dwi:6649445"/>
<dbReference type="OrthoDB" id="429813at2759"/>
<dbReference type="eggNOG" id="KOG1221">
    <property type="taxonomic scope" value="Eukaryota"/>
</dbReference>
<feature type="transmembrane region" description="Helical" evidence="11">
    <location>
        <begin position="345"/>
        <end position="366"/>
    </location>
</feature>
<dbReference type="InterPro" id="IPR026055">
    <property type="entry name" value="FAR"/>
</dbReference>
<dbReference type="OMA" id="ALDWDSY"/>
<dbReference type="PANTHER" id="PTHR11011:SF60">
    <property type="entry name" value="FATTY ACYL-COA REDUCTASE-RELATED"/>
    <property type="match status" value="1"/>
</dbReference>
<evidence type="ECO:0000256" key="5">
    <source>
        <dbReference type="ARBA" id="ARBA00022857"/>
    </source>
</evidence>
<dbReference type="HOGENOM" id="CLU_024661_0_2_1"/>
<reference evidence="14 15" key="1">
    <citation type="journal article" date="2007" name="Nature">
        <title>Evolution of genes and genomes on the Drosophila phylogeny.</title>
        <authorList>
            <consortium name="Drosophila 12 Genomes Consortium"/>
            <person name="Clark A.G."/>
            <person name="Eisen M.B."/>
            <person name="Smith D.R."/>
            <person name="Bergman C.M."/>
            <person name="Oliver B."/>
            <person name="Markow T.A."/>
            <person name="Kaufman T.C."/>
            <person name="Kellis M."/>
            <person name="Gelbart W."/>
            <person name="Iyer V.N."/>
            <person name="Pollard D.A."/>
            <person name="Sackton T.B."/>
            <person name="Larracuente A.M."/>
            <person name="Singh N.D."/>
            <person name="Abad J.P."/>
            <person name="Abt D.N."/>
            <person name="Adryan B."/>
            <person name="Aguade M."/>
            <person name="Akashi H."/>
            <person name="Anderson W.W."/>
            <person name="Aquadro C.F."/>
            <person name="Ardell D.H."/>
            <person name="Arguello R."/>
            <person name="Artieri C.G."/>
            <person name="Barbash D.A."/>
            <person name="Barker D."/>
            <person name="Barsanti P."/>
            <person name="Batterham P."/>
            <person name="Batzoglou S."/>
            <person name="Begun D."/>
            <person name="Bhutkar A."/>
            <person name="Blanco E."/>
            <person name="Bosak S.A."/>
            <person name="Bradley R.K."/>
            <person name="Brand A.D."/>
            <person name="Brent M.R."/>
            <person name="Brooks A.N."/>
            <person name="Brown R.H."/>
            <person name="Butlin R.K."/>
            <person name="Caggese C."/>
            <person name="Calvi B.R."/>
            <person name="Bernardo de Carvalho A."/>
            <person name="Caspi A."/>
            <person name="Castrezana S."/>
            <person name="Celniker S.E."/>
            <person name="Chang J.L."/>
            <person name="Chapple C."/>
            <person name="Chatterji S."/>
            <person name="Chinwalla A."/>
            <person name="Civetta A."/>
            <person name="Clifton S.W."/>
            <person name="Comeron J.M."/>
            <person name="Costello J.C."/>
            <person name="Coyne J.A."/>
            <person name="Daub J."/>
            <person name="David R.G."/>
            <person name="Delcher A.L."/>
            <person name="Delehaunty K."/>
            <person name="Do C.B."/>
            <person name="Ebling H."/>
            <person name="Edwards K."/>
            <person name="Eickbush T."/>
            <person name="Evans J.D."/>
            <person name="Filipski A."/>
            <person name="Findeiss S."/>
            <person name="Freyhult E."/>
            <person name="Fulton L."/>
            <person name="Fulton R."/>
            <person name="Garcia A.C."/>
            <person name="Gardiner A."/>
            <person name="Garfield D.A."/>
            <person name="Garvin B.E."/>
            <person name="Gibson G."/>
            <person name="Gilbert D."/>
            <person name="Gnerre S."/>
            <person name="Godfrey J."/>
            <person name="Good R."/>
            <person name="Gotea V."/>
            <person name="Gravely B."/>
            <person name="Greenberg A.J."/>
            <person name="Griffiths-Jones S."/>
            <person name="Gross S."/>
            <person name="Guigo R."/>
            <person name="Gustafson E.A."/>
            <person name="Haerty W."/>
            <person name="Hahn M.W."/>
            <person name="Halligan D.L."/>
            <person name="Halpern A.L."/>
            <person name="Halter G.M."/>
            <person name="Han M.V."/>
            <person name="Heger A."/>
            <person name="Hillier L."/>
            <person name="Hinrichs A.S."/>
            <person name="Holmes I."/>
            <person name="Hoskins R.A."/>
            <person name="Hubisz M.J."/>
            <person name="Hultmark D."/>
            <person name="Huntley M.A."/>
            <person name="Jaffe D.B."/>
            <person name="Jagadeeshan S."/>
            <person name="Jeck W.R."/>
            <person name="Johnson J."/>
            <person name="Jones C.D."/>
            <person name="Jordan W.C."/>
            <person name="Karpen G.H."/>
            <person name="Kataoka E."/>
            <person name="Keightley P.D."/>
            <person name="Kheradpour P."/>
            <person name="Kirkness E.F."/>
            <person name="Koerich L.B."/>
            <person name="Kristiansen K."/>
            <person name="Kudrna D."/>
            <person name="Kulathinal R.J."/>
            <person name="Kumar S."/>
            <person name="Kwok R."/>
            <person name="Lander E."/>
            <person name="Langley C.H."/>
            <person name="Lapoint R."/>
            <person name="Lazzaro B.P."/>
            <person name="Lee S.J."/>
            <person name="Levesque L."/>
            <person name="Li R."/>
            <person name="Lin C.F."/>
            <person name="Lin M.F."/>
            <person name="Lindblad-Toh K."/>
            <person name="Llopart A."/>
            <person name="Long M."/>
            <person name="Low L."/>
            <person name="Lozovsky E."/>
            <person name="Lu J."/>
            <person name="Luo M."/>
            <person name="Machado C.A."/>
            <person name="Makalowski W."/>
            <person name="Marzo M."/>
            <person name="Matsuda M."/>
            <person name="Matzkin L."/>
            <person name="McAllister B."/>
            <person name="McBride C.S."/>
            <person name="McKernan B."/>
            <person name="McKernan K."/>
            <person name="Mendez-Lago M."/>
            <person name="Minx P."/>
            <person name="Mollenhauer M.U."/>
            <person name="Montooth K."/>
            <person name="Mount S.M."/>
            <person name="Mu X."/>
            <person name="Myers E."/>
            <person name="Negre B."/>
            <person name="Newfeld S."/>
            <person name="Nielsen R."/>
            <person name="Noor M.A."/>
            <person name="O'Grady P."/>
            <person name="Pachter L."/>
            <person name="Papaceit M."/>
            <person name="Parisi M.J."/>
            <person name="Parisi M."/>
            <person name="Parts L."/>
            <person name="Pedersen J.S."/>
            <person name="Pesole G."/>
            <person name="Phillippy A.M."/>
            <person name="Ponting C.P."/>
            <person name="Pop M."/>
            <person name="Porcelli D."/>
            <person name="Powell J.R."/>
            <person name="Prohaska S."/>
            <person name="Pruitt K."/>
            <person name="Puig M."/>
            <person name="Quesneville H."/>
            <person name="Ram K.R."/>
            <person name="Rand D."/>
            <person name="Rasmussen M.D."/>
            <person name="Reed L.K."/>
            <person name="Reenan R."/>
            <person name="Reily A."/>
            <person name="Remington K.A."/>
            <person name="Rieger T.T."/>
            <person name="Ritchie M.G."/>
            <person name="Robin C."/>
            <person name="Rogers Y.H."/>
            <person name="Rohde C."/>
            <person name="Rozas J."/>
            <person name="Rubenfield M.J."/>
            <person name="Ruiz A."/>
            <person name="Russo S."/>
            <person name="Salzberg S.L."/>
            <person name="Sanchez-Gracia A."/>
            <person name="Saranga D.J."/>
            <person name="Sato H."/>
            <person name="Schaeffer S.W."/>
            <person name="Schatz M.C."/>
            <person name="Schlenke T."/>
            <person name="Schwartz R."/>
            <person name="Segarra C."/>
            <person name="Singh R.S."/>
            <person name="Sirot L."/>
            <person name="Sirota M."/>
            <person name="Sisneros N.B."/>
            <person name="Smith C.D."/>
            <person name="Smith T.F."/>
            <person name="Spieth J."/>
            <person name="Stage D.E."/>
            <person name="Stark A."/>
            <person name="Stephan W."/>
            <person name="Strausberg R.L."/>
            <person name="Strempel S."/>
            <person name="Sturgill D."/>
            <person name="Sutton G."/>
            <person name="Sutton G.G."/>
            <person name="Tao W."/>
            <person name="Teichmann S."/>
            <person name="Tobari Y.N."/>
            <person name="Tomimura Y."/>
            <person name="Tsolas J.M."/>
            <person name="Valente V.L."/>
            <person name="Venter E."/>
            <person name="Venter J.C."/>
            <person name="Vicario S."/>
            <person name="Vieira F.G."/>
            <person name="Vilella A.J."/>
            <person name="Villasante A."/>
            <person name="Walenz B."/>
            <person name="Wang J."/>
            <person name="Wasserman M."/>
            <person name="Watts T."/>
            <person name="Wilson D."/>
            <person name="Wilson R.K."/>
            <person name="Wing R.A."/>
            <person name="Wolfner M.F."/>
            <person name="Wong A."/>
            <person name="Wong G.K."/>
            <person name="Wu C.I."/>
            <person name="Wu G."/>
            <person name="Yamamoto D."/>
            <person name="Yang H.P."/>
            <person name="Yang S.P."/>
            <person name="Yorke J.A."/>
            <person name="Yoshida K."/>
            <person name="Zdobnov E."/>
            <person name="Zhang P."/>
            <person name="Zhang Y."/>
            <person name="Zimin A.V."/>
            <person name="Baldwin J."/>
            <person name="Abdouelleil A."/>
            <person name="Abdulkadir J."/>
            <person name="Abebe A."/>
            <person name="Abera B."/>
            <person name="Abreu J."/>
            <person name="Acer S.C."/>
            <person name="Aftuck L."/>
            <person name="Alexander A."/>
            <person name="An P."/>
            <person name="Anderson E."/>
            <person name="Anderson S."/>
            <person name="Arachi H."/>
            <person name="Azer M."/>
            <person name="Bachantsang P."/>
            <person name="Barry A."/>
            <person name="Bayul T."/>
            <person name="Berlin A."/>
            <person name="Bessette D."/>
            <person name="Bloom T."/>
            <person name="Blye J."/>
            <person name="Boguslavskiy L."/>
            <person name="Bonnet C."/>
            <person name="Boukhgalter B."/>
            <person name="Bourzgui I."/>
            <person name="Brown A."/>
            <person name="Cahill P."/>
            <person name="Channer S."/>
            <person name="Cheshatsang Y."/>
            <person name="Chuda L."/>
            <person name="Citroen M."/>
            <person name="Collymore A."/>
            <person name="Cooke P."/>
            <person name="Costello M."/>
            <person name="D'Aco K."/>
            <person name="Daza R."/>
            <person name="De Haan G."/>
            <person name="DeGray S."/>
            <person name="DeMaso C."/>
            <person name="Dhargay N."/>
            <person name="Dooley K."/>
            <person name="Dooley E."/>
            <person name="Doricent M."/>
            <person name="Dorje P."/>
            <person name="Dorjee K."/>
            <person name="Dupes A."/>
            <person name="Elong R."/>
            <person name="Falk J."/>
            <person name="Farina A."/>
            <person name="Faro S."/>
            <person name="Ferguson D."/>
            <person name="Fisher S."/>
            <person name="Foley C.D."/>
            <person name="Franke A."/>
            <person name="Friedrich D."/>
            <person name="Gadbois L."/>
            <person name="Gearin G."/>
            <person name="Gearin C.R."/>
            <person name="Giannoukos G."/>
            <person name="Goode T."/>
            <person name="Graham J."/>
            <person name="Grandbois E."/>
            <person name="Grewal S."/>
            <person name="Gyaltsen K."/>
            <person name="Hafez N."/>
            <person name="Hagos B."/>
            <person name="Hall J."/>
            <person name="Henson C."/>
            <person name="Hollinger A."/>
            <person name="Honan T."/>
            <person name="Huard M.D."/>
            <person name="Hughes L."/>
            <person name="Hurhula B."/>
            <person name="Husby M.E."/>
            <person name="Kamat A."/>
            <person name="Kanga B."/>
            <person name="Kashin S."/>
            <person name="Khazanovich D."/>
            <person name="Kisner P."/>
            <person name="Lance K."/>
            <person name="Lara M."/>
            <person name="Lee W."/>
            <person name="Lennon N."/>
            <person name="Letendre F."/>
            <person name="LeVine R."/>
            <person name="Lipovsky A."/>
            <person name="Liu X."/>
            <person name="Liu J."/>
            <person name="Liu S."/>
            <person name="Lokyitsang T."/>
            <person name="Lokyitsang Y."/>
            <person name="Lubonja R."/>
            <person name="Lui A."/>
            <person name="MacDonald P."/>
            <person name="Magnisalis V."/>
            <person name="Maru K."/>
            <person name="Matthews C."/>
            <person name="McCusker W."/>
            <person name="McDonough S."/>
            <person name="Mehta T."/>
            <person name="Meldrim J."/>
            <person name="Meneus L."/>
            <person name="Mihai O."/>
            <person name="Mihalev A."/>
            <person name="Mihova T."/>
            <person name="Mittelman R."/>
            <person name="Mlenga V."/>
            <person name="Montmayeur A."/>
            <person name="Mulrain L."/>
            <person name="Navidi A."/>
            <person name="Naylor J."/>
            <person name="Negash T."/>
            <person name="Nguyen T."/>
            <person name="Nguyen N."/>
            <person name="Nicol R."/>
            <person name="Norbu C."/>
            <person name="Norbu N."/>
            <person name="Novod N."/>
            <person name="O'Neill B."/>
            <person name="Osman S."/>
            <person name="Markiewicz E."/>
            <person name="Oyono O.L."/>
            <person name="Patti C."/>
            <person name="Phunkhang P."/>
            <person name="Pierre F."/>
            <person name="Priest M."/>
            <person name="Raghuraman S."/>
            <person name="Rege F."/>
            <person name="Reyes R."/>
            <person name="Rise C."/>
            <person name="Rogov P."/>
            <person name="Ross K."/>
            <person name="Ryan E."/>
            <person name="Settipalli S."/>
            <person name="Shea T."/>
            <person name="Sherpa N."/>
            <person name="Shi L."/>
            <person name="Shih D."/>
            <person name="Sparrow T."/>
            <person name="Spaulding J."/>
            <person name="Stalker J."/>
            <person name="Stange-Thomann N."/>
            <person name="Stavropoulos S."/>
            <person name="Stone C."/>
            <person name="Strader C."/>
            <person name="Tesfaye S."/>
            <person name="Thomson T."/>
            <person name="Thoulutsang Y."/>
            <person name="Thoulutsang D."/>
            <person name="Topham K."/>
            <person name="Topping I."/>
            <person name="Tsamla T."/>
            <person name="Vassiliev H."/>
            <person name="Vo A."/>
            <person name="Wangchuk T."/>
            <person name="Wangdi T."/>
            <person name="Weiand M."/>
            <person name="Wilkinson J."/>
            <person name="Wilson A."/>
            <person name="Yadav S."/>
            <person name="Young G."/>
            <person name="Yu Q."/>
            <person name="Zembek L."/>
            <person name="Zhong D."/>
            <person name="Zimmer A."/>
            <person name="Zwirko Z."/>
            <person name="Jaffe D.B."/>
            <person name="Alvarez P."/>
            <person name="Brockman W."/>
            <person name="Butler J."/>
            <person name="Chin C."/>
            <person name="Gnerre S."/>
            <person name="Grabherr M."/>
            <person name="Kleber M."/>
            <person name="Mauceli E."/>
            <person name="MacCallum I."/>
        </authorList>
    </citation>
    <scope>NUCLEOTIDE SEQUENCE [LARGE SCALE GENOMIC DNA]</scope>
    <source>
        <strain evidence="15">Tucson 14030-0811.24</strain>
    </source>
</reference>
<evidence type="ECO:0000256" key="7">
    <source>
        <dbReference type="ARBA" id="ARBA00023002"/>
    </source>
</evidence>
<keyword evidence="15" id="KW-1185">Reference proteome</keyword>
<comment type="subcellular location">
    <subcellularLocation>
        <location evidence="1">Membrane</location>
        <topology evidence="1">Multi-pass membrane protein</topology>
    </subcellularLocation>
</comment>
<dbReference type="PANTHER" id="PTHR11011">
    <property type="entry name" value="MALE STERILITY PROTEIN 2-RELATED"/>
    <property type="match status" value="1"/>
</dbReference>
<evidence type="ECO:0000256" key="3">
    <source>
        <dbReference type="ARBA" id="ARBA00022516"/>
    </source>
</evidence>
<evidence type="ECO:0000256" key="6">
    <source>
        <dbReference type="ARBA" id="ARBA00022989"/>
    </source>
</evidence>
<comment type="catalytic activity">
    <reaction evidence="10 11">
        <text>a long-chain fatty acyl-CoA + 2 NADPH + 2 H(+) = a long-chain primary fatty alcohol + 2 NADP(+) + CoA</text>
        <dbReference type="Rhea" id="RHEA:52716"/>
        <dbReference type="ChEBI" id="CHEBI:15378"/>
        <dbReference type="ChEBI" id="CHEBI:57287"/>
        <dbReference type="ChEBI" id="CHEBI:57783"/>
        <dbReference type="ChEBI" id="CHEBI:58349"/>
        <dbReference type="ChEBI" id="CHEBI:77396"/>
        <dbReference type="ChEBI" id="CHEBI:83139"/>
        <dbReference type="EC" id="1.2.1.84"/>
    </reaction>
</comment>
<dbReference type="Proteomes" id="UP000007798">
    <property type="component" value="Unassembled WGS sequence"/>
</dbReference>
<evidence type="ECO:0000256" key="11">
    <source>
        <dbReference type="RuleBase" id="RU363097"/>
    </source>
</evidence>
<dbReference type="GO" id="GO:0080019">
    <property type="term" value="F:alcohol-forming very long-chain fatty acyl-CoA reductase activity"/>
    <property type="evidence" value="ECO:0007669"/>
    <property type="project" value="InterPro"/>
</dbReference>
<dbReference type="GO" id="GO:0016020">
    <property type="term" value="C:membrane"/>
    <property type="evidence" value="ECO:0007669"/>
    <property type="project" value="UniProtKB-SubCell"/>
</dbReference>
<dbReference type="SUPFAM" id="SSF51735">
    <property type="entry name" value="NAD(P)-binding Rossmann-fold domains"/>
    <property type="match status" value="1"/>
</dbReference>
<dbReference type="InterPro" id="IPR033640">
    <property type="entry name" value="FAR_C"/>
</dbReference>
<dbReference type="InterPro" id="IPR013120">
    <property type="entry name" value="FAR_NAD-bd"/>
</dbReference>
<dbReference type="PhylomeDB" id="B4NF40"/>
<keyword evidence="4 11" id="KW-0812">Transmembrane</keyword>
<dbReference type="STRING" id="7260.B4NF40"/>
<feature type="transmembrane region" description="Helical" evidence="11">
    <location>
        <begin position="475"/>
        <end position="498"/>
    </location>
</feature>
<feature type="domain" description="Thioester reductase (TE)" evidence="13">
    <location>
        <begin position="16"/>
        <end position="286"/>
    </location>
</feature>
<feature type="domain" description="Fatty acyl-CoA reductase C-terminal" evidence="12">
    <location>
        <begin position="366"/>
        <end position="458"/>
    </location>
</feature>
<evidence type="ECO:0000259" key="13">
    <source>
        <dbReference type="Pfam" id="PF07993"/>
    </source>
</evidence>
<dbReference type="InParanoid" id="B4NF40"/>
<evidence type="ECO:0000256" key="2">
    <source>
        <dbReference type="ARBA" id="ARBA00005928"/>
    </source>
</evidence>